<keyword evidence="2" id="KW-1185">Reference proteome</keyword>
<gene>
    <name evidence="1" type="ORF">E2C01_060732</name>
</gene>
<accession>A0A5B7H8X9</accession>
<dbReference type="OrthoDB" id="2017544at2759"/>
<evidence type="ECO:0000313" key="1">
    <source>
        <dbReference type="EMBL" id="MPC66583.1"/>
    </source>
</evidence>
<reference evidence="1 2" key="1">
    <citation type="submission" date="2019-05" db="EMBL/GenBank/DDBJ databases">
        <title>Another draft genome of Portunus trituberculatus and its Hox gene families provides insights of decapod evolution.</title>
        <authorList>
            <person name="Jeong J.-H."/>
            <person name="Song I."/>
            <person name="Kim S."/>
            <person name="Choi T."/>
            <person name="Kim D."/>
            <person name="Ryu S."/>
            <person name="Kim W."/>
        </authorList>
    </citation>
    <scope>NUCLEOTIDE SEQUENCE [LARGE SCALE GENOMIC DNA]</scope>
    <source>
        <tissue evidence="1">Muscle</tissue>
    </source>
</reference>
<sequence length="137" mass="14915">MAFNSIGSVGKRECVYFVQLIASLPSFTAGMSYLTQPLRRTILALTCLKTPPWHYPSGPSHTPVAAWACGGWRGMAGHSKWANIRHTKALKDDQKQRTIHKCIQMIKVAVKAAVIAIDIGCAGRLTGQYASSENGED</sequence>
<comment type="caution">
    <text evidence="1">The sequence shown here is derived from an EMBL/GenBank/DDBJ whole genome shotgun (WGS) entry which is preliminary data.</text>
</comment>
<dbReference type="InterPro" id="IPR017856">
    <property type="entry name" value="Integrase-like_N"/>
</dbReference>
<name>A0A5B7H8X9_PORTR</name>
<proteinExistence type="predicted"/>
<dbReference type="EMBL" id="VSRR010024966">
    <property type="protein sequence ID" value="MPC66583.1"/>
    <property type="molecule type" value="Genomic_DNA"/>
</dbReference>
<dbReference type="SUPFAM" id="SSF75625">
    <property type="entry name" value="YebC-like"/>
    <property type="match status" value="1"/>
</dbReference>
<dbReference type="Proteomes" id="UP000324222">
    <property type="component" value="Unassembled WGS sequence"/>
</dbReference>
<dbReference type="AlphaFoldDB" id="A0A5B7H8X9"/>
<protein>
    <submittedName>
        <fullName evidence="1">Uncharacterized protein</fullName>
    </submittedName>
</protein>
<organism evidence="1 2">
    <name type="scientific">Portunus trituberculatus</name>
    <name type="common">Swimming crab</name>
    <name type="synonym">Neptunus trituberculatus</name>
    <dbReference type="NCBI Taxonomy" id="210409"/>
    <lineage>
        <taxon>Eukaryota</taxon>
        <taxon>Metazoa</taxon>
        <taxon>Ecdysozoa</taxon>
        <taxon>Arthropoda</taxon>
        <taxon>Crustacea</taxon>
        <taxon>Multicrustacea</taxon>
        <taxon>Malacostraca</taxon>
        <taxon>Eumalacostraca</taxon>
        <taxon>Eucarida</taxon>
        <taxon>Decapoda</taxon>
        <taxon>Pleocyemata</taxon>
        <taxon>Brachyura</taxon>
        <taxon>Eubrachyura</taxon>
        <taxon>Portunoidea</taxon>
        <taxon>Portunidae</taxon>
        <taxon>Portuninae</taxon>
        <taxon>Portunus</taxon>
    </lineage>
</organism>
<dbReference type="Gene3D" id="1.10.10.200">
    <property type="match status" value="1"/>
</dbReference>
<evidence type="ECO:0000313" key="2">
    <source>
        <dbReference type="Proteomes" id="UP000324222"/>
    </source>
</evidence>
<dbReference type="InterPro" id="IPR029072">
    <property type="entry name" value="YebC-like"/>
</dbReference>